<sequence length="199" mass="22449">MVKRVPRNRDPETSRSAILDAATRVFAMRGFAGATIQEISDEAGVKKPLIYHHFGSKGSLYEAVKQSLIQALPRLDPTTARSVNFPTDSPLEESQILELIREHEFLLRINAWAYLEGDSGFWPEVIELVLELRRRIEQAQKRQETIRLNIDLETLSIMLLGLVSFGPQIRSRIASDGERGSGYIRQLIALTIEGQAPRP</sequence>
<feature type="DNA-binding region" description="H-T-H motif" evidence="4">
    <location>
        <begin position="35"/>
        <end position="54"/>
    </location>
</feature>
<dbReference type="GO" id="GO:0000976">
    <property type="term" value="F:transcription cis-regulatory region binding"/>
    <property type="evidence" value="ECO:0007669"/>
    <property type="project" value="TreeGrafter"/>
</dbReference>
<keyword evidence="2 4" id="KW-0238">DNA-binding</keyword>
<evidence type="ECO:0000256" key="4">
    <source>
        <dbReference type="PROSITE-ProRule" id="PRU00335"/>
    </source>
</evidence>
<dbReference type="GO" id="GO:0003700">
    <property type="term" value="F:DNA-binding transcription factor activity"/>
    <property type="evidence" value="ECO:0007669"/>
    <property type="project" value="TreeGrafter"/>
</dbReference>
<gene>
    <name evidence="6" type="ORF">V5E97_24325</name>
</gene>
<keyword evidence="1" id="KW-0805">Transcription regulation</keyword>
<dbReference type="PANTHER" id="PTHR30055">
    <property type="entry name" value="HTH-TYPE TRANSCRIPTIONAL REGULATOR RUTR"/>
    <property type="match status" value="1"/>
</dbReference>
<dbReference type="InterPro" id="IPR001647">
    <property type="entry name" value="HTH_TetR"/>
</dbReference>
<dbReference type="InterPro" id="IPR009057">
    <property type="entry name" value="Homeodomain-like_sf"/>
</dbReference>
<dbReference type="AlphaFoldDB" id="A0AAU7C912"/>
<reference evidence="6" key="1">
    <citation type="submission" date="2024-05" db="EMBL/GenBank/DDBJ databases">
        <title>Planctomycetes of the genus Singulisphaera possess chitinolytic capabilities.</title>
        <authorList>
            <person name="Ivanova A."/>
        </authorList>
    </citation>
    <scope>NUCLEOTIDE SEQUENCE</scope>
    <source>
        <strain evidence="6">Ch08T</strain>
    </source>
</reference>
<evidence type="ECO:0000313" key="6">
    <source>
        <dbReference type="EMBL" id="XBH01472.1"/>
    </source>
</evidence>
<dbReference type="PROSITE" id="PS50977">
    <property type="entry name" value="HTH_TETR_2"/>
    <property type="match status" value="1"/>
</dbReference>
<dbReference type="InterPro" id="IPR050109">
    <property type="entry name" value="HTH-type_TetR-like_transc_reg"/>
</dbReference>
<name>A0AAU7C912_9BACT</name>
<organism evidence="6">
    <name type="scientific">Singulisphaera sp. Ch08</name>
    <dbReference type="NCBI Taxonomy" id="3120278"/>
    <lineage>
        <taxon>Bacteria</taxon>
        <taxon>Pseudomonadati</taxon>
        <taxon>Planctomycetota</taxon>
        <taxon>Planctomycetia</taxon>
        <taxon>Isosphaerales</taxon>
        <taxon>Isosphaeraceae</taxon>
        <taxon>Singulisphaera</taxon>
    </lineage>
</organism>
<dbReference type="SUPFAM" id="SSF46689">
    <property type="entry name" value="Homeodomain-like"/>
    <property type="match status" value="1"/>
</dbReference>
<proteinExistence type="predicted"/>
<dbReference type="PANTHER" id="PTHR30055:SF234">
    <property type="entry name" value="HTH-TYPE TRANSCRIPTIONAL REGULATOR BETI"/>
    <property type="match status" value="1"/>
</dbReference>
<dbReference type="Pfam" id="PF00440">
    <property type="entry name" value="TetR_N"/>
    <property type="match status" value="1"/>
</dbReference>
<evidence type="ECO:0000256" key="2">
    <source>
        <dbReference type="ARBA" id="ARBA00023125"/>
    </source>
</evidence>
<dbReference type="Gene3D" id="1.10.357.10">
    <property type="entry name" value="Tetracycline Repressor, domain 2"/>
    <property type="match status" value="1"/>
</dbReference>
<evidence type="ECO:0000256" key="3">
    <source>
        <dbReference type="ARBA" id="ARBA00023163"/>
    </source>
</evidence>
<protein>
    <submittedName>
        <fullName evidence="6">Helix-turn-helix domain-containing protein</fullName>
    </submittedName>
</protein>
<feature type="domain" description="HTH tetR-type" evidence="5">
    <location>
        <begin position="12"/>
        <end position="72"/>
    </location>
</feature>
<evidence type="ECO:0000256" key="1">
    <source>
        <dbReference type="ARBA" id="ARBA00023015"/>
    </source>
</evidence>
<accession>A0AAU7C912</accession>
<dbReference type="EMBL" id="CP155447">
    <property type="protein sequence ID" value="XBH01472.1"/>
    <property type="molecule type" value="Genomic_DNA"/>
</dbReference>
<keyword evidence="3" id="KW-0804">Transcription</keyword>
<dbReference type="RefSeq" id="WP_406694192.1">
    <property type="nucleotide sequence ID" value="NZ_CP155447.1"/>
</dbReference>
<evidence type="ECO:0000259" key="5">
    <source>
        <dbReference type="PROSITE" id="PS50977"/>
    </source>
</evidence>
<dbReference type="PRINTS" id="PR00455">
    <property type="entry name" value="HTHTETR"/>
</dbReference>